<sequence length="1254" mass="141365">MRLIQVSADGSFSLARYESTSIPPYAILSHTWAKDEDEVTYEDMQNKTGQEKTGYAKMLFCADRVAENGLQHFWIDTCCIDKTSSAELAESITSMFRWYKDSDQCYVYLTDVTINKRKADHEAAHPTWMSAFRTSRWFTRGWTLQELLAPSAISFFSREEKELGNKLDLEQHIHEVTRIPIPALRGLPLHEFSIPDRMSWAASRETKREEDKAYSLCGIFGVSMVPNYGELQESAFRGLRKEIREIAENDTTSVEEEEKQMFMKTLRFDQIDARHTTIKNAYTKTCRWLLSKREYVDWLDTKKLPQHHGFLWIKGKPGTGKSTLMKFAFSKTSKTKTIKHSVVIAFFFNARGELLEKSVTGMYRSLLLQLLEQVPDLQCTFRSSSLSSSSVNTEYQWSVNSLEAQLEQAILSLGSTPVICFIDALDECEERQGLSFELEGQEGHTQDINDYLGSELKIGDSKIARQIRADLQRKASGVFMWVVLVVDILQREYDRGRMYALEQRLRDIPADLHRLFHDILTRDSRDREGLILSIQWVLFAKQPLSPEQLYLAILSGVEPELVSRWDPSAISEQDAIRRFILDTSKGLTEITKSKSQRVQFIHESVRDFLLKDDGLGTVWPDLKENFEGQSHERVKQCCLTIMHSNMEHYTSIPHDCAQASSEELTEARAVVTKSFPILDYAVQNILHHADAAQGAGIDQKNFMVDFPLNRWIRLANFFEKRKVRRYTSLVSVLYILGDRNMSHLIRSSTSAKTCFEVEAERYGAPFLAAVATRSKAAVCAFVDVLNEAIGARKSSLGSYVHFYQGQDGESLLPRDFKFSKQRNIVDYLSELDDEAALCLAITTTLIDVNAKLSDGETLLIRAARKGRTDLVGLLLGTNKVDLDAKDRMGQTALILAANNGHKHVLELLLSINKANFNARDMIGNTSLMWAANTGHKEVVELLLRTDEIDTGRTTDSRSLLLMLAAQAGHEDTVELLLSTDKIDVNMKSNEGASPLMLAANAGHNNVVSLLLSTNRADIDARSNDGWSPLMLAARAGHTAIAEMLLRSGKAKIDARDNRGSTPLIFSAQNGQRDTVELLLRHMRHEINAKDNSGRSALSWAASGGQSVFRDILPQTPISKPTALEDYQMQLMLLEQQNKKRLMLARAEKNAFCPWIKLLMMTELLTIADHQAVVKLLLDMNELDVNSEDDNGHTPIFWAVITGNVALVKLLLDTNKVDLEKTDKDGSTALMLAADNDQSEIAHLLRSGLPHMPIS</sequence>
<organism evidence="1 2">
    <name type="scientific">Boeremia exigua</name>
    <dbReference type="NCBI Taxonomy" id="749465"/>
    <lineage>
        <taxon>Eukaryota</taxon>
        <taxon>Fungi</taxon>
        <taxon>Dikarya</taxon>
        <taxon>Ascomycota</taxon>
        <taxon>Pezizomycotina</taxon>
        <taxon>Dothideomycetes</taxon>
        <taxon>Pleosporomycetidae</taxon>
        <taxon>Pleosporales</taxon>
        <taxon>Pleosporineae</taxon>
        <taxon>Didymellaceae</taxon>
        <taxon>Boeremia</taxon>
    </lineage>
</organism>
<gene>
    <name evidence="1" type="ORF">OPT61_g4195</name>
</gene>
<protein>
    <submittedName>
        <fullName evidence="1">Uncharacterized protein</fullName>
    </submittedName>
</protein>
<evidence type="ECO:0000313" key="1">
    <source>
        <dbReference type="EMBL" id="KAJ8113745.1"/>
    </source>
</evidence>
<dbReference type="Proteomes" id="UP001153331">
    <property type="component" value="Unassembled WGS sequence"/>
</dbReference>
<comment type="caution">
    <text evidence="1">The sequence shown here is derived from an EMBL/GenBank/DDBJ whole genome shotgun (WGS) entry which is preliminary data.</text>
</comment>
<accession>A0ACC2IEV8</accession>
<keyword evidence="2" id="KW-1185">Reference proteome</keyword>
<name>A0ACC2IEV8_9PLEO</name>
<evidence type="ECO:0000313" key="2">
    <source>
        <dbReference type="Proteomes" id="UP001153331"/>
    </source>
</evidence>
<proteinExistence type="predicted"/>
<dbReference type="EMBL" id="JAPHNI010000233">
    <property type="protein sequence ID" value="KAJ8113745.1"/>
    <property type="molecule type" value="Genomic_DNA"/>
</dbReference>
<reference evidence="1" key="1">
    <citation type="submission" date="2022-11" db="EMBL/GenBank/DDBJ databases">
        <title>Genome Sequence of Boeremia exigua.</title>
        <authorList>
            <person name="Buettner E."/>
        </authorList>
    </citation>
    <scope>NUCLEOTIDE SEQUENCE</scope>
    <source>
        <strain evidence="1">CU02</strain>
    </source>
</reference>